<comment type="caution">
    <text evidence="1">The sequence shown here is derived from an EMBL/GenBank/DDBJ whole genome shotgun (WGS) entry which is preliminary data.</text>
</comment>
<organism evidence="1 2">
    <name type="scientific">Roridomyces roridus</name>
    <dbReference type="NCBI Taxonomy" id="1738132"/>
    <lineage>
        <taxon>Eukaryota</taxon>
        <taxon>Fungi</taxon>
        <taxon>Dikarya</taxon>
        <taxon>Basidiomycota</taxon>
        <taxon>Agaricomycotina</taxon>
        <taxon>Agaricomycetes</taxon>
        <taxon>Agaricomycetidae</taxon>
        <taxon>Agaricales</taxon>
        <taxon>Marasmiineae</taxon>
        <taxon>Mycenaceae</taxon>
        <taxon>Roridomyces</taxon>
    </lineage>
</organism>
<dbReference type="SUPFAM" id="SSF81383">
    <property type="entry name" value="F-box domain"/>
    <property type="match status" value="1"/>
</dbReference>
<evidence type="ECO:0000313" key="2">
    <source>
        <dbReference type="Proteomes" id="UP001221142"/>
    </source>
</evidence>
<dbReference type="SUPFAM" id="SSF52047">
    <property type="entry name" value="RNI-like"/>
    <property type="match status" value="1"/>
</dbReference>
<protein>
    <recommendedName>
        <fullName evidence="3">F-box domain-containing protein</fullName>
    </recommendedName>
</protein>
<dbReference type="Gene3D" id="3.80.10.10">
    <property type="entry name" value="Ribonuclease Inhibitor"/>
    <property type="match status" value="1"/>
</dbReference>
<dbReference type="Proteomes" id="UP001221142">
    <property type="component" value="Unassembled WGS sequence"/>
</dbReference>
<gene>
    <name evidence="1" type="ORF">FB45DRAFT_1024339</name>
</gene>
<accession>A0AAD7FPG0</accession>
<evidence type="ECO:0000313" key="1">
    <source>
        <dbReference type="EMBL" id="KAJ7636208.1"/>
    </source>
</evidence>
<dbReference type="InterPro" id="IPR036047">
    <property type="entry name" value="F-box-like_dom_sf"/>
</dbReference>
<reference evidence="1" key="1">
    <citation type="submission" date="2023-03" db="EMBL/GenBank/DDBJ databases">
        <title>Massive genome expansion in bonnet fungi (Mycena s.s.) driven by repeated elements and novel gene families across ecological guilds.</title>
        <authorList>
            <consortium name="Lawrence Berkeley National Laboratory"/>
            <person name="Harder C.B."/>
            <person name="Miyauchi S."/>
            <person name="Viragh M."/>
            <person name="Kuo A."/>
            <person name="Thoen E."/>
            <person name="Andreopoulos B."/>
            <person name="Lu D."/>
            <person name="Skrede I."/>
            <person name="Drula E."/>
            <person name="Henrissat B."/>
            <person name="Morin E."/>
            <person name="Kohler A."/>
            <person name="Barry K."/>
            <person name="LaButti K."/>
            <person name="Morin E."/>
            <person name="Salamov A."/>
            <person name="Lipzen A."/>
            <person name="Mereny Z."/>
            <person name="Hegedus B."/>
            <person name="Baldrian P."/>
            <person name="Stursova M."/>
            <person name="Weitz H."/>
            <person name="Taylor A."/>
            <person name="Grigoriev I.V."/>
            <person name="Nagy L.G."/>
            <person name="Martin F."/>
            <person name="Kauserud H."/>
        </authorList>
    </citation>
    <scope>NUCLEOTIDE SEQUENCE</scope>
    <source>
        <strain evidence="1">9284</strain>
    </source>
</reference>
<dbReference type="AlphaFoldDB" id="A0AAD7FPG0"/>
<keyword evidence="2" id="KW-1185">Reference proteome</keyword>
<proteinExistence type="predicted"/>
<dbReference type="InterPro" id="IPR032675">
    <property type="entry name" value="LRR_dom_sf"/>
</dbReference>
<name>A0AAD7FPG0_9AGAR</name>
<evidence type="ECO:0008006" key="3">
    <source>
        <dbReference type="Google" id="ProtNLM"/>
    </source>
</evidence>
<sequence>MPTLDSLPPELWLACWVLVSRRQLLRLLFVCRLFRSLCLPNLFAHRTVDVGAIIQGIGMANWIDRTHTLHRLVLRLDGIAQPPYGQLVRTCTARFAAALHTHPGPLGEGPDARILRLSQMPCWGTVADYSHIRHIGTFNALRDRAYNKLVESLGVYRNLTKLDMERILIDERVRTILGSLENLEELTLNICDIDPPAGPLLKLRRFTLCENSKEMYAKLPRHFGPTPPADYQVHLIDPAHLVQLRMDPSALTVPMFNGFKGRTFPVLRDVTLWPEFERVVLPFFLENAPSIESLSLPGLAWGPDTVIEPLSTQVLPNLSKLAADAHVVVEFATGRPVCEVSVTHSWDTGLESVKLRDVLVQLSQGSLTAIRSLALAHTRSTTETLAAVTAIFPALSELTLNHPGGRMPRGARERGQVPMMSTMITGASFTGDERVVELDDERVFEGLPEEVVSDSEEAEADSITFFETRYYTFLNEVVDGLVELPAQLQVLRLRPPMRYHYCPVEEYAPLTAVDLRKLQDRFPSLEMVALGSSQICRDHACAGLFTMWRR</sequence>
<dbReference type="EMBL" id="JARKIF010000006">
    <property type="protein sequence ID" value="KAJ7636208.1"/>
    <property type="molecule type" value="Genomic_DNA"/>
</dbReference>